<gene>
    <name evidence="4" type="ORF">QWI16_13500</name>
</gene>
<keyword evidence="5" id="KW-1185">Reference proteome</keyword>
<evidence type="ECO:0000313" key="5">
    <source>
        <dbReference type="Proteomes" id="UP001168380"/>
    </source>
</evidence>
<dbReference type="EMBL" id="JAULRT010000060">
    <property type="protein sequence ID" value="MDO3383190.1"/>
    <property type="molecule type" value="Genomic_DNA"/>
</dbReference>
<organism evidence="4 5">
    <name type="scientific">Gilvimarinus algae</name>
    <dbReference type="NCBI Taxonomy" id="3058037"/>
    <lineage>
        <taxon>Bacteria</taxon>
        <taxon>Pseudomonadati</taxon>
        <taxon>Pseudomonadota</taxon>
        <taxon>Gammaproteobacteria</taxon>
        <taxon>Cellvibrionales</taxon>
        <taxon>Cellvibrionaceae</taxon>
        <taxon>Gilvimarinus</taxon>
    </lineage>
</organism>
<evidence type="ECO:0000256" key="2">
    <source>
        <dbReference type="SAM" id="SignalP"/>
    </source>
</evidence>
<evidence type="ECO:0000259" key="3">
    <source>
        <dbReference type="Pfam" id="PF13505"/>
    </source>
</evidence>
<feature type="signal peptide" evidence="2">
    <location>
        <begin position="1"/>
        <end position="23"/>
    </location>
</feature>
<dbReference type="InterPro" id="IPR027385">
    <property type="entry name" value="Beta-barrel_OMP"/>
</dbReference>
<protein>
    <submittedName>
        <fullName evidence="4">Porin family protein</fullName>
    </submittedName>
</protein>
<reference evidence="4" key="1">
    <citation type="submission" date="2023-07" db="EMBL/GenBank/DDBJ databases">
        <title>Gilvimarinus algae sp. nov., isolated from the surface of Kelp.</title>
        <authorList>
            <person name="Sun Y.Y."/>
            <person name="Gong Y."/>
            <person name="Du Z.J."/>
        </authorList>
    </citation>
    <scope>NUCLEOTIDE SEQUENCE</scope>
    <source>
        <strain evidence="4">SDUM040014</strain>
    </source>
</reference>
<dbReference type="Pfam" id="PF13505">
    <property type="entry name" value="OMP_b-brl"/>
    <property type="match status" value="1"/>
</dbReference>
<feature type="chain" id="PRO_5046116407" evidence="2">
    <location>
        <begin position="24"/>
        <end position="190"/>
    </location>
</feature>
<proteinExistence type="predicted"/>
<keyword evidence="1 2" id="KW-0732">Signal</keyword>
<evidence type="ECO:0000313" key="4">
    <source>
        <dbReference type="EMBL" id="MDO3383190.1"/>
    </source>
</evidence>
<comment type="caution">
    <text evidence="4">The sequence shown here is derived from an EMBL/GenBank/DDBJ whole genome shotgun (WGS) entry which is preliminary data.</text>
</comment>
<evidence type="ECO:0000256" key="1">
    <source>
        <dbReference type="ARBA" id="ARBA00022729"/>
    </source>
</evidence>
<dbReference type="Gene3D" id="2.40.160.20">
    <property type="match status" value="1"/>
</dbReference>
<accession>A0ABT8TGR4</accession>
<dbReference type="SUPFAM" id="SSF56925">
    <property type="entry name" value="OMPA-like"/>
    <property type="match status" value="1"/>
</dbReference>
<name>A0ABT8TGR4_9GAMM</name>
<dbReference type="RefSeq" id="WP_302713946.1">
    <property type="nucleotide sequence ID" value="NZ_JAULRT010000060.1"/>
</dbReference>
<sequence length="190" mass="21111">MKRTKLFPLLVLPLALAASGVQADNNRGFFAGVGASAINVDDSPSFDKANLWMGEVFGGYKFNPWLGGEIRYGTGLGDEKLYLEQPLEDLVTAAGEEVLMDIDNYTAIYYRAEAVNQTGRFYALLGYADVEFTMKGAGTSATLSEDDFSWGLGAGFIIRPRLNLNFEYRNLVDVNEYRFTTITTSLDYRF</sequence>
<feature type="domain" description="Outer membrane protein beta-barrel" evidence="3">
    <location>
        <begin position="10"/>
        <end position="190"/>
    </location>
</feature>
<dbReference type="Proteomes" id="UP001168380">
    <property type="component" value="Unassembled WGS sequence"/>
</dbReference>
<dbReference type="InterPro" id="IPR011250">
    <property type="entry name" value="OMP/PagP_B-barrel"/>
</dbReference>